<dbReference type="Gene3D" id="1.10.10.1320">
    <property type="entry name" value="Anti-sigma factor, zinc-finger domain"/>
    <property type="match status" value="1"/>
</dbReference>
<dbReference type="STRING" id="246197.MXAN_4661"/>
<organism evidence="3 4">
    <name type="scientific">Myxococcus xanthus (strain DK1622)</name>
    <dbReference type="NCBI Taxonomy" id="246197"/>
    <lineage>
        <taxon>Bacteria</taxon>
        <taxon>Pseudomonadati</taxon>
        <taxon>Myxococcota</taxon>
        <taxon>Myxococcia</taxon>
        <taxon>Myxococcales</taxon>
        <taxon>Cystobacterineae</taxon>
        <taxon>Myxococcaceae</taxon>
        <taxon>Myxococcus</taxon>
    </lineage>
</organism>
<feature type="compositionally biased region" description="Basic and acidic residues" evidence="1">
    <location>
        <begin position="210"/>
        <end position="220"/>
    </location>
</feature>
<dbReference type="TCDB" id="3.A.7.18.2">
    <property type="family name" value="the type iv (conjugal dna-protein transfer or virb) secretory pathway (ivsp) family"/>
</dbReference>
<dbReference type="KEGG" id="mxa:MXAN_4661"/>
<dbReference type="Proteomes" id="UP000002402">
    <property type="component" value="Chromosome"/>
</dbReference>
<evidence type="ECO:0000256" key="1">
    <source>
        <dbReference type="SAM" id="MobiDB-lite"/>
    </source>
</evidence>
<dbReference type="EnsemblBacteria" id="ABF87318">
    <property type="protein sequence ID" value="ABF87318"/>
    <property type="gene ID" value="MXAN_4661"/>
</dbReference>
<dbReference type="InterPro" id="IPR027383">
    <property type="entry name" value="Znf_put"/>
</dbReference>
<dbReference type="EMBL" id="CP000113">
    <property type="protein sequence ID" value="ABF87318.1"/>
    <property type="molecule type" value="Genomic_DNA"/>
</dbReference>
<sequence>MKPQNPHAQEDRLLDFAYGELPVPEARLVEAHLESCARCTQALDDIRGVRATMSQLSVEPAPDAGLESLMAYAQQAARRAAAGPAPKPSRWRRWLLPVLGLASVSTFGLLTLEARSPDLTRPDLSAAKVAVAKEELVAPPAADGFAPAAPAAAAPAPAAALTMPAEAEAAGYAAREMAAPTKSKGAERSREQRPLAEDWANAGSGGGLDMRIRRESESKAKRGPPAAARAPKADMRAALEPAPMAQEVAPSSLDEESKVESESMDLQTPPADSDDAFAGRSERRVADSQAPRSVPPRDSLRLGAKSPAARGAAYDDELDASESKGTLGGVAAPAKAEPQRPAPAPAPASKKSAPTAAPPPPPVERANVAELSRQARAAFAAGEGARAAGLIRSALASGATGQERWTLLNQLCEFEFALGRRAEGLEACNLVIQEAPASEAARSARRRVARESSANEMPAKPTN</sequence>
<protein>
    <recommendedName>
        <fullName evidence="2">Putative zinc-finger domain-containing protein</fullName>
    </recommendedName>
</protein>
<dbReference type="GeneID" id="41361961"/>
<evidence type="ECO:0000259" key="2">
    <source>
        <dbReference type="Pfam" id="PF13490"/>
    </source>
</evidence>
<dbReference type="InterPro" id="IPR041916">
    <property type="entry name" value="Anti_sigma_zinc_sf"/>
</dbReference>
<feature type="region of interest" description="Disordered" evidence="1">
    <location>
        <begin position="439"/>
        <end position="463"/>
    </location>
</feature>
<accession>Q1D3E6</accession>
<dbReference type="Pfam" id="PF13490">
    <property type="entry name" value="zf-HC2"/>
    <property type="match status" value="1"/>
</dbReference>
<name>Q1D3E6_MYXXD</name>
<dbReference type="OrthoDB" id="5525937at2"/>
<feature type="domain" description="Putative zinc-finger" evidence="2">
    <location>
        <begin position="11"/>
        <end position="39"/>
    </location>
</feature>
<reference evidence="3 4" key="1">
    <citation type="journal article" date="2006" name="Proc. Natl. Acad. Sci. U.S.A.">
        <title>Evolution of sensory complexity recorded in a myxobacterial genome.</title>
        <authorList>
            <person name="Goldman B.S."/>
            <person name="Nierman W.C."/>
            <person name="Kaiser D."/>
            <person name="Slater S.C."/>
            <person name="Durkin A.S."/>
            <person name="Eisen J.A."/>
            <person name="Ronning C.M."/>
            <person name="Barbazuk W.B."/>
            <person name="Blanchard M."/>
            <person name="Field C."/>
            <person name="Halling C."/>
            <person name="Hinkle G."/>
            <person name="Iartchuk O."/>
            <person name="Kim H.S."/>
            <person name="Mackenzie C."/>
            <person name="Madupu R."/>
            <person name="Miller N."/>
            <person name="Shvartsbeyn A."/>
            <person name="Sullivan S.A."/>
            <person name="Vaudin M."/>
            <person name="Wiegand R."/>
            <person name="Kaplan H.B."/>
        </authorList>
    </citation>
    <scope>NUCLEOTIDE SEQUENCE [LARGE SCALE GENOMIC DNA]</scope>
    <source>
        <strain evidence="4">DK1622</strain>
    </source>
</reference>
<evidence type="ECO:0000313" key="3">
    <source>
        <dbReference type="EMBL" id="ABF87318.1"/>
    </source>
</evidence>
<proteinExistence type="predicted"/>
<feature type="compositionally biased region" description="Basic and acidic residues" evidence="1">
    <location>
        <begin position="184"/>
        <end position="196"/>
    </location>
</feature>
<feature type="region of interest" description="Disordered" evidence="1">
    <location>
        <begin position="176"/>
        <end position="369"/>
    </location>
</feature>
<dbReference type="HOGENOM" id="CLU_558759_0_0_7"/>
<dbReference type="RefSeq" id="WP_011554653.1">
    <property type="nucleotide sequence ID" value="NC_008095.1"/>
</dbReference>
<gene>
    <name evidence="3" type="ordered locus">MXAN_4661</name>
</gene>
<keyword evidence="4" id="KW-1185">Reference proteome</keyword>
<dbReference type="eggNOG" id="COG5662">
    <property type="taxonomic scope" value="Bacteria"/>
</dbReference>
<dbReference type="AlphaFoldDB" id="Q1D3E6"/>
<evidence type="ECO:0000313" key="4">
    <source>
        <dbReference type="Proteomes" id="UP000002402"/>
    </source>
</evidence>